<comment type="caution">
    <text evidence="1">The sequence shown here is derived from an EMBL/GenBank/DDBJ whole genome shotgun (WGS) entry which is preliminary data.</text>
</comment>
<name>A0A4V5ZXX3_STECR</name>
<dbReference type="Proteomes" id="UP000298663">
    <property type="component" value="Unassembled WGS sequence"/>
</dbReference>
<evidence type="ECO:0000313" key="1">
    <source>
        <dbReference type="EMBL" id="TKR61425.1"/>
    </source>
</evidence>
<accession>A0A4V5ZXX3</accession>
<dbReference type="AlphaFoldDB" id="A0A4V5ZXX3"/>
<keyword evidence="2" id="KW-1185">Reference proteome</keyword>
<dbReference type="EMBL" id="AZBU02000011">
    <property type="protein sequence ID" value="TKR61425.1"/>
    <property type="molecule type" value="Genomic_DNA"/>
</dbReference>
<protein>
    <submittedName>
        <fullName evidence="1">Uncharacterized protein</fullName>
    </submittedName>
</protein>
<proteinExistence type="predicted"/>
<sequence>MFAHPTFAPRSLNARKTLLNTINPSLLLISVQTVFLFPRTGLPRCVSKQRGTIGTILLQPSNFLFFRQVRN</sequence>
<gene>
    <name evidence="1" type="ORF">L596_028532</name>
</gene>
<evidence type="ECO:0000313" key="2">
    <source>
        <dbReference type="Proteomes" id="UP000298663"/>
    </source>
</evidence>
<reference evidence="1 2" key="1">
    <citation type="journal article" date="2015" name="Genome Biol.">
        <title>Comparative genomics of Steinernema reveals deeply conserved gene regulatory networks.</title>
        <authorList>
            <person name="Dillman A.R."/>
            <person name="Macchietto M."/>
            <person name="Porter C.F."/>
            <person name="Rogers A."/>
            <person name="Williams B."/>
            <person name="Antoshechkin I."/>
            <person name="Lee M.M."/>
            <person name="Goodwin Z."/>
            <person name="Lu X."/>
            <person name="Lewis E.E."/>
            <person name="Goodrich-Blair H."/>
            <person name="Stock S.P."/>
            <person name="Adams B.J."/>
            <person name="Sternberg P.W."/>
            <person name="Mortazavi A."/>
        </authorList>
    </citation>
    <scope>NUCLEOTIDE SEQUENCE [LARGE SCALE GENOMIC DNA]</scope>
    <source>
        <strain evidence="1 2">ALL</strain>
    </source>
</reference>
<reference evidence="1 2" key="2">
    <citation type="journal article" date="2019" name="G3 (Bethesda)">
        <title>Hybrid Assembly of the Genome of the Entomopathogenic Nematode Steinernema carpocapsae Identifies the X-Chromosome.</title>
        <authorList>
            <person name="Serra L."/>
            <person name="Macchietto M."/>
            <person name="Macias-Munoz A."/>
            <person name="McGill C.J."/>
            <person name="Rodriguez I.M."/>
            <person name="Rodriguez B."/>
            <person name="Murad R."/>
            <person name="Mortazavi A."/>
        </authorList>
    </citation>
    <scope>NUCLEOTIDE SEQUENCE [LARGE SCALE GENOMIC DNA]</scope>
    <source>
        <strain evidence="1 2">ALL</strain>
    </source>
</reference>
<organism evidence="1 2">
    <name type="scientific">Steinernema carpocapsae</name>
    <name type="common">Entomopathogenic nematode</name>
    <dbReference type="NCBI Taxonomy" id="34508"/>
    <lineage>
        <taxon>Eukaryota</taxon>
        <taxon>Metazoa</taxon>
        <taxon>Ecdysozoa</taxon>
        <taxon>Nematoda</taxon>
        <taxon>Chromadorea</taxon>
        <taxon>Rhabditida</taxon>
        <taxon>Tylenchina</taxon>
        <taxon>Panagrolaimomorpha</taxon>
        <taxon>Strongyloidoidea</taxon>
        <taxon>Steinernematidae</taxon>
        <taxon>Steinernema</taxon>
    </lineage>
</organism>